<sequence length="542" mass="56726">MGSSTGAAGRGESKSPKQTINGNKSPPRQVAQSDAKNDGPLKPESSSNAEVTKPLAPPPRPGQQQQEQGGTNNSPDYFSQQVGGSLSLEPNPFEQSFGGGAPETPGGTKLPSVAALTSPSSLLPGTATPFGWGVGSLRTGPLSPAMLSGPQSVDYFSDAHHIRGGFPTPNESSLRTGLTPGGSGSMFPAPSPNTQALFAGIGGTAATPGTLDFHRAALNAAAQVKRDNIATSQPPAPPVAATSQPHQELSNGVTTLKPIEPAKPASGPFEAHDNEAANGLFLLAQGRNGTQPPPTSQYAAVPPMQVHAHPAPQPPAAVQPINTSPQMNGTSSIGGSSARGVSEVGSAMSDESEQARPNTRAKGKRGSTGAAAGTRRKADDGPAKGPAAKKAKTNGNPPPPSMADYDMDHSDEDDYKEHKDGTKTKMTDEEKRKNFLERNRVAALKCRQRKKQWLQNLQSKVEQYTSENENLLGQIAQLREEVVNLKTLLLAHKDCPVTQQQGLHGFIQPSMDQYPPQMAYAMAAPMPPQPVMAGQGVNRRFS</sequence>
<feature type="compositionally biased region" description="Polar residues" evidence="6">
    <location>
        <begin position="321"/>
        <end position="335"/>
    </location>
</feature>
<dbReference type="InterPro" id="IPR002112">
    <property type="entry name" value="Leuzip_Jun"/>
</dbReference>
<keyword evidence="2" id="KW-0805">Transcription regulation</keyword>
<evidence type="ECO:0000256" key="2">
    <source>
        <dbReference type="ARBA" id="ARBA00023015"/>
    </source>
</evidence>
<dbReference type="Pfam" id="PF11787">
    <property type="entry name" value="Aft1_HRR"/>
    <property type="match status" value="1"/>
</dbReference>
<organism evidence="8 9">
    <name type="scientific">Podospora australis</name>
    <dbReference type="NCBI Taxonomy" id="1536484"/>
    <lineage>
        <taxon>Eukaryota</taxon>
        <taxon>Fungi</taxon>
        <taxon>Dikarya</taxon>
        <taxon>Ascomycota</taxon>
        <taxon>Pezizomycotina</taxon>
        <taxon>Sordariomycetes</taxon>
        <taxon>Sordariomycetidae</taxon>
        <taxon>Sordariales</taxon>
        <taxon>Podosporaceae</taxon>
        <taxon>Podospora</taxon>
    </lineage>
</organism>
<dbReference type="SUPFAM" id="SSF57959">
    <property type="entry name" value="Leucine zipper domain"/>
    <property type="match status" value="1"/>
</dbReference>
<keyword evidence="9" id="KW-1185">Reference proteome</keyword>
<dbReference type="Pfam" id="PF11785">
    <property type="entry name" value="Aft1_OSA"/>
    <property type="match status" value="1"/>
</dbReference>
<keyword evidence="4" id="KW-0804">Transcription</keyword>
<dbReference type="EMBL" id="MU864364">
    <property type="protein sequence ID" value="KAK4190637.1"/>
    <property type="molecule type" value="Genomic_DNA"/>
</dbReference>
<evidence type="ECO:0000256" key="5">
    <source>
        <dbReference type="ARBA" id="ARBA00023242"/>
    </source>
</evidence>
<evidence type="ECO:0000256" key="1">
    <source>
        <dbReference type="ARBA" id="ARBA00004123"/>
    </source>
</evidence>
<dbReference type="Pfam" id="PF11786">
    <property type="entry name" value="Aft1_HRA"/>
    <property type="match status" value="1"/>
</dbReference>
<feature type="compositionally biased region" description="Basic and acidic residues" evidence="6">
    <location>
        <begin position="415"/>
        <end position="431"/>
    </location>
</feature>
<dbReference type="PROSITE" id="PS50217">
    <property type="entry name" value="BZIP"/>
    <property type="match status" value="1"/>
</dbReference>
<dbReference type="PANTHER" id="PTHR19304">
    <property type="entry name" value="CYCLIC-AMP RESPONSE ELEMENT BINDING PROTEIN"/>
    <property type="match status" value="1"/>
</dbReference>
<dbReference type="InterPro" id="IPR021756">
    <property type="entry name" value="TF_Aft1_HRR"/>
</dbReference>
<feature type="domain" description="BZIP" evidence="7">
    <location>
        <begin position="429"/>
        <end position="492"/>
    </location>
</feature>
<comment type="subcellular location">
    <subcellularLocation>
        <location evidence="1">Nucleus</location>
    </subcellularLocation>
</comment>
<evidence type="ECO:0000256" key="3">
    <source>
        <dbReference type="ARBA" id="ARBA00023125"/>
    </source>
</evidence>
<dbReference type="GO" id="GO:0003677">
    <property type="term" value="F:DNA binding"/>
    <property type="evidence" value="ECO:0007669"/>
    <property type="project" value="UniProtKB-KW"/>
</dbReference>
<reference evidence="8" key="1">
    <citation type="journal article" date="2023" name="Mol. Phylogenet. Evol.">
        <title>Genome-scale phylogeny and comparative genomics of the fungal order Sordariales.</title>
        <authorList>
            <person name="Hensen N."/>
            <person name="Bonometti L."/>
            <person name="Westerberg I."/>
            <person name="Brannstrom I.O."/>
            <person name="Guillou S."/>
            <person name="Cros-Aarteil S."/>
            <person name="Calhoun S."/>
            <person name="Haridas S."/>
            <person name="Kuo A."/>
            <person name="Mondo S."/>
            <person name="Pangilinan J."/>
            <person name="Riley R."/>
            <person name="LaButti K."/>
            <person name="Andreopoulos B."/>
            <person name="Lipzen A."/>
            <person name="Chen C."/>
            <person name="Yan M."/>
            <person name="Daum C."/>
            <person name="Ng V."/>
            <person name="Clum A."/>
            <person name="Steindorff A."/>
            <person name="Ohm R.A."/>
            <person name="Martin F."/>
            <person name="Silar P."/>
            <person name="Natvig D.O."/>
            <person name="Lalanne C."/>
            <person name="Gautier V."/>
            <person name="Ament-Velasquez S.L."/>
            <person name="Kruys A."/>
            <person name="Hutchinson M.I."/>
            <person name="Powell A.J."/>
            <person name="Barry K."/>
            <person name="Miller A.N."/>
            <person name="Grigoriev I.V."/>
            <person name="Debuchy R."/>
            <person name="Gladieux P."/>
            <person name="Hiltunen Thoren M."/>
            <person name="Johannesson H."/>
        </authorList>
    </citation>
    <scope>NUCLEOTIDE SEQUENCE</scope>
    <source>
        <strain evidence="8">PSN309</strain>
    </source>
</reference>
<dbReference type="GO" id="GO:0005634">
    <property type="term" value="C:nucleus"/>
    <property type="evidence" value="ECO:0007669"/>
    <property type="project" value="UniProtKB-SubCell"/>
</dbReference>
<comment type="caution">
    <text evidence="8">The sequence shown here is derived from an EMBL/GenBank/DDBJ whole genome shotgun (WGS) entry which is preliminary data.</text>
</comment>
<reference evidence="8" key="2">
    <citation type="submission" date="2023-05" db="EMBL/GenBank/DDBJ databases">
        <authorList>
            <consortium name="Lawrence Berkeley National Laboratory"/>
            <person name="Steindorff A."/>
            <person name="Hensen N."/>
            <person name="Bonometti L."/>
            <person name="Westerberg I."/>
            <person name="Brannstrom I.O."/>
            <person name="Guillou S."/>
            <person name="Cros-Aarteil S."/>
            <person name="Calhoun S."/>
            <person name="Haridas S."/>
            <person name="Kuo A."/>
            <person name="Mondo S."/>
            <person name="Pangilinan J."/>
            <person name="Riley R."/>
            <person name="Labutti K."/>
            <person name="Andreopoulos B."/>
            <person name="Lipzen A."/>
            <person name="Chen C."/>
            <person name="Yanf M."/>
            <person name="Daum C."/>
            <person name="Ng V."/>
            <person name="Clum A."/>
            <person name="Ohm R."/>
            <person name="Martin F."/>
            <person name="Silar P."/>
            <person name="Natvig D."/>
            <person name="Lalanne C."/>
            <person name="Gautier V."/>
            <person name="Ament-Velasquez S.L."/>
            <person name="Kruys A."/>
            <person name="Hutchinson M.I."/>
            <person name="Powell A.J."/>
            <person name="Barry K."/>
            <person name="Miller A.N."/>
            <person name="Grigoriev I.V."/>
            <person name="Debuchy R."/>
            <person name="Gladieux P."/>
            <person name="Thoren M.H."/>
            <person name="Johannesson H."/>
        </authorList>
    </citation>
    <scope>NUCLEOTIDE SEQUENCE</scope>
    <source>
        <strain evidence="8">PSN309</strain>
    </source>
</reference>
<dbReference type="FunFam" id="1.20.5.170:FF:000053">
    <property type="entry name" value="BZIP transcription factor AtfA"/>
    <property type="match status" value="1"/>
</dbReference>
<feature type="compositionally biased region" description="Polar residues" evidence="6">
    <location>
        <begin position="71"/>
        <end position="84"/>
    </location>
</feature>
<dbReference type="InterPro" id="IPR051027">
    <property type="entry name" value="bZIP_transcription_factors"/>
</dbReference>
<feature type="compositionally biased region" description="Polar residues" evidence="6">
    <location>
        <begin position="16"/>
        <end position="34"/>
    </location>
</feature>
<name>A0AAN6X216_9PEZI</name>
<evidence type="ECO:0000259" key="7">
    <source>
        <dbReference type="PROSITE" id="PS50217"/>
    </source>
</evidence>
<accession>A0AAN6X216</accession>
<gene>
    <name evidence="8" type="ORF">QBC35DRAFT_62083</name>
</gene>
<evidence type="ECO:0000313" key="8">
    <source>
        <dbReference type="EMBL" id="KAK4190637.1"/>
    </source>
</evidence>
<keyword evidence="5" id="KW-0539">Nucleus</keyword>
<dbReference type="GO" id="GO:0003700">
    <property type="term" value="F:DNA-binding transcription factor activity"/>
    <property type="evidence" value="ECO:0007669"/>
    <property type="project" value="InterPro"/>
</dbReference>
<feature type="region of interest" description="Disordered" evidence="6">
    <location>
        <begin position="1"/>
        <end position="115"/>
    </location>
</feature>
<dbReference type="CDD" id="cd14687">
    <property type="entry name" value="bZIP_ATF2"/>
    <property type="match status" value="1"/>
</dbReference>
<dbReference type="InterPro" id="IPR004827">
    <property type="entry name" value="bZIP"/>
</dbReference>
<dbReference type="Gene3D" id="1.20.5.170">
    <property type="match status" value="1"/>
</dbReference>
<protein>
    <submittedName>
        <fullName evidence="8">Transcription factor atf1</fullName>
    </submittedName>
</protein>
<dbReference type="SMART" id="SM00338">
    <property type="entry name" value="BRLZ"/>
    <property type="match status" value="1"/>
</dbReference>
<dbReference type="InterPro" id="IPR046347">
    <property type="entry name" value="bZIP_sf"/>
</dbReference>
<keyword evidence="3" id="KW-0238">DNA-binding</keyword>
<proteinExistence type="predicted"/>
<dbReference type="Pfam" id="PF00170">
    <property type="entry name" value="bZIP_1"/>
    <property type="match status" value="1"/>
</dbReference>
<evidence type="ECO:0000313" key="9">
    <source>
        <dbReference type="Proteomes" id="UP001302126"/>
    </source>
</evidence>
<dbReference type="AlphaFoldDB" id="A0AAN6X216"/>
<dbReference type="InterPro" id="IPR021755">
    <property type="entry name" value="TF_Aft1_HRA"/>
</dbReference>
<dbReference type="Proteomes" id="UP001302126">
    <property type="component" value="Unassembled WGS sequence"/>
</dbReference>
<feature type="region of interest" description="Disordered" evidence="6">
    <location>
        <begin position="306"/>
        <end position="431"/>
    </location>
</feature>
<dbReference type="InterPro" id="IPR020956">
    <property type="entry name" value="TF_Aft1_OSM"/>
</dbReference>
<dbReference type="PRINTS" id="PR00043">
    <property type="entry name" value="LEUZIPPRJUN"/>
</dbReference>
<evidence type="ECO:0000256" key="4">
    <source>
        <dbReference type="ARBA" id="ARBA00023163"/>
    </source>
</evidence>
<evidence type="ECO:0000256" key="6">
    <source>
        <dbReference type="SAM" id="MobiDB-lite"/>
    </source>
</evidence>